<feature type="transmembrane region" description="Helical" evidence="8">
    <location>
        <begin position="155"/>
        <end position="175"/>
    </location>
</feature>
<feature type="transmembrane region" description="Helical" evidence="8">
    <location>
        <begin position="348"/>
        <end position="377"/>
    </location>
</feature>
<feature type="transmembrane region" description="Helical" evidence="8">
    <location>
        <begin position="552"/>
        <end position="571"/>
    </location>
</feature>
<dbReference type="OrthoDB" id="2241241at2759"/>
<evidence type="ECO:0000313" key="9">
    <source>
        <dbReference type="EMBL" id="ODV67802.1"/>
    </source>
</evidence>
<feature type="transmembrane region" description="Helical" evidence="8">
    <location>
        <begin position="266"/>
        <end position="290"/>
    </location>
</feature>
<evidence type="ECO:0000256" key="3">
    <source>
        <dbReference type="ARBA" id="ARBA00022448"/>
    </source>
</evidence>
<keyword evidence="4 8" id="KW-0812">Transmembrane</keyword>
<dbReference type="RefSeq" id="XP_020076869.1">
    <property type="nucleotide sequence ID" value="XM_020221095.1"/>
</dbReference>
<dbReference type="FunFam" id="1.20.1250.20:FF:000197">
    <property type="entry name" value="Siderophore iron transporter 1"/>
    <property type="match status" value="1"/>
</dbReference>
<proteinExistence type="inferred from homology"/>
<comment type="similarity">
    <text evidence="2">Belongs to the major facilitator superfamily.</text>
</comment>
<dbReference type="InterPro" id="IPR036259">
    <property type="entry name" value="MFS_trans_sf"/>
</dbReference>
<dbReference type="PANTHER" id="PTHR23501">
    <property type="entry name" value="MAJOR FACILITATOR SUPERFAMILY"/>
    <property type="match status" value="1"/>
</dbReference>
<dbReference type="Proteomes" id="UP000095085">
    <property type="component" value="Unassembled WGS sequence"/>
</dbReference>
<name>A0A1E4RKI7_9ASCO</name>
<keyword evidence="10" id="KW-1185">Reference proteome</keyword>
<feature type="transmembrane region" description="Helical" evidence="8">
    <location>
        <begin position="310"/>
        <end position="328"/>
    </location>
</feature>
<feature type="transmembrane region" description="Helical" evidence="8">
    <location>
        <begin position="474"/>
        <end position="500"/>
    </location>
</feature>
<dbReference type="GO" id="GO:0015343">
    <property type="term" value="F:siderophore-iron transmembrane transporter activity"/>
    <property type="evidence" value="ECO:0007669"/>
    <property type="project" value="TreeGrafter"/>
</dbReference>
<evidence type="ECO:0000256" key="2">
    <source>
        <dbReference type="ARBA" id="ARBA00008335"/>
    </source>
</evidence>
<dbReference type="STRING" id="984485.A0A1E4RKI7"/>
<accession>A0A1E4RKI7</accession>
<dbReference type="GO" id="GO:0005886">
    <property type="term" value="C:plasma membrane"/>
    <property type="evidence" value="ECO:0007669"/>
    <property type="project" value="TreeGrafter"/>
</dbReference>
<protein>
    <submittedName>
        <fullName evidence="9">Iron-siderophore transporter</fullName>
    </submittedName>
</protein>
<dbReference type="Gene3D" id="1.20.1250.20">
    <property type="entry name" value="MFS general substrate transporter like domains"/>
    <property type="match status" value="2"/>
</dbReference>
<gene>
    <name evidence="9" type="ORF">HYPBUDRAFT_152579</name>
</gene>
<evidence type="ECO:0000256" key="1">
    <source>
        <dbReference type="ARBA" id="ARBA00004127"/>
    </source>
</evidence>
<feature type="transmembrane region" description="Helical" evidence="8">
    <location>
        <begin position="120"/>
        <end position="140"/>
    </location>
</feature>
<keyword evidence="5 8" id="KW-1133">Transmembrane helix</keyword>
<feature type="transmembrane region" description="Helical" evidence="8">
    <location>
        <begin position="212"/>
        <end position="233"/>
    </location>
</feature>
<keyword evidence="7 8" id="KW-0472">Membrane</keyword>
<dbReference type="GO" id="GO:0005768">
    <property type="term" value="C:endosome"/>
    <property type="evidence" value="ECO:0007669"/>
    <property type="project" value="TreeGrafter"/>
</dbReference>
<sequence>MSSENKTASIASNDKLAASEKDFSEQHYSDDETLIETKSIGVEKAEILAKQYEAWYYKVILLISAFLVGYAYGLDGQVRGVLTGYATDSYLAHSLLSTISVITAFVGAGFQPVYARLADLFGRLELFIVSILFYVVGTIIECQAVDVQKYAAGSIFYQIGYTGAIIVVLFIVSDFSSLKWRLFYSFVPAFPFIINTWISGNVVSAVGMNWKWGIGMWAFIYPLACIPLVCCMIHMRIKAGKTEEWKAFKQRKTKFQELGFKGFAKYIFWNLDIIGLLLFLVGIGCLLIPFTLASSVTTAGQLHSKWKSGSILAPIVVGVFLLPVFLIWEGRFAKNPLIPVFLLKDRGIWSASIIAFLLNCISSIESNFIYAVLLIAINESSTSATRISSLASFVSTLAGIFVGLFMVYFRRLKGLIITGCCLWLVAFGLLYHFRAGESSHSGIIGGFVVLGLGTVCFTYPIVVSVQTCVSHEHMAIAVSFIYTLYRIGASFGSAIAGAIWTQTLFKEIVKHGVSLSTATFAYQQPYQFVAQNPWGTKTREGVVAGYKYVQRIFMIVCLVLCVPMILATFLLRDHKLTNDQSLEQVEEEQQHESLSDFIRNALKGGKPKEAKNKESTQVSNV</sequence>
<dbReference type="GO" id="GO:0005774">
    <property type="term" value="C:vacuolar membrane"/>
    <property type="evidence" value="ECO:0007669"/>
    <property type="project" value="TreeGrafter"/>
</dbReference>
<evidence type="ECO:0000256" key="8">
    <source>
        <dbReference type="SAM" id="Phobius"/>
    </source>
</evidence>
<organism evidence="9 10">
    <name type="scientific">Hyphopichia burtonii NRRL Y-1933</name>
    <dbReference type="NCBI Taxonomy" id="984485"/>
    <lineage>
        <taxon>Eukaryota</taxon>
        <taxon>Fungi</taxon>
        <taxon>Dikarya</taxon>
        <taxon>Ascomycota</taxon>
        <taxon>Saccharomycotina</taxon>
        <taxon>Pichiomycetes</taxon>
        <taxon>Debaryomycetaceae</taxon>
        <taxon>Hyphopichia</taxon>
    </lineage>
</organism>
<evidence type="ECO:0000313" key="10">
    <source>
        <dbReference type="Proteomes" id="UP000095085"/>
    </source>
</evidence>
<dbReference type="SUPFAM" id="SSF103473">
    <property type="entry name" value="MFS general substrate transporter"/>
    <property type="match status" value="2"/>
</dbReference>
<feature type="transmembrane region" description="Helical" evidence="8">
    <location>
        <begin position="54"/>
        <end position="72"/>
    </location>
</feature>
<feature type="transmembrane region" description="Helical" evidence="8">
    <location>
        <begin position="415"/>
        <end position="433"/>
    </location>
</feature>
<evidence type="ECO:0000256" key="6">
    <source>
        <dbReference type="ARBA" id="ARBA00023065"/>
    </source>
</evidence>
<dbReference type="PANTHER" id="PTHR23501:SF92">
    <property type="entry name" value="GLUTATHIONE EXCHANGER 1-RELATED"/>
    <property type="match status" value="1"/>
</dbReference>
<dbReference type="AlphaFoldDB" id="A0A1E4RKI7"/>
<keyword evidence="3" id="KW-0813">Transport</keyword>
<feature type="transmembrane region" description="Helical" evidence="8">
    <location>
        <begin position="92"/>
        <end position="113"/>
    </location>
</feature>
<evidence type="ECO:0000256" key="5">
    <source>
        <dbReference type="ARBA" id="ARBA00022989"/>
    </source>
</evidence>
<reference evidence="10" key="1">
    <citation type="submission" date="2016-05" db="EMBL/GenBank/DDBJ databases">
        <title>Comparative genomics of biotechnologically important yeasts.</title>
        <authorList>
            <consortium name="DOE Joint Genome Institute"/>
            <person name="Riley R."/>
            <person name="Haridas S."/>
            <person name="Wolfe K.H."/>
            <person name="Lopes M.R."/>
            <person name="Hittinger C.T."/>
            <person name="Goker M."/>
            <person name="Salamov A."/>
            <person name="Wisecaver J."/>
            <person name="Long T.M."/>
            <person name="Aerts A.L."/>
            <person name="Barry K."/>
            <person name="Choi C."/>
            <person name="Clum A."/>
            <person name="Coughlan A.Y."/>
            <person name="Deshpande S."/>
            <person name="Douglass A.P."/>
            <person name="Hanson S.J."/>
            <person name="Klenk H.-P."/>
            <person name="Labutti K."/>
            <person name="Lapidus A."/>
            <person name="Lindquist E."/>
            <person name="Lipzen A."/>
            <person name="Meier-Kolthoff J.P."/>
            <person name="Ohm R.A."/>
            <person name="Otillar R.P."/>
            <person name="Pangilinan J."/>
            <person name="Peng Y."/>
            <person name="Rokas A."/>
            <person name="Rosa C.A."/>
            <person name="Scheuner C."/>
            <person name="Sibirny A.A."/>
            <person name="Slot J.C."/>
            <person name="Stielow J.B."/>
            <person name="Sun H."/>
            <person name="Kurtzman C.P."/>
            <person name="Blackwell M."/>
            <person name="Grigoriev I.V."/>
            <person name="Jeffries T.W."/>
        </authorList>
    </citation>
    <scope>NUCLEOTIDE SEQUENCE [LARGE SCALE GENOMIC DNA]</scope>
    <source>
        <strain evidence="10">NRRL Y-1933</strain>
    </source>
</reference>
<dbReference type="GeneID" id="30995645"/>
<feature type="transmembrane region" description="Helical" evidence="8">
    <location>
        <begin position="439"/>
        <end position="462"/>
    </location>
</feature>
<comment type="subcellular location">
    <subcellularLocation>
        <location evidence="1">Endomembrane system</location>
        <topology evidence="1">Multi-pass membrane protein</topology>
    </subcellularLocation>
</comment>
<feature type="transmembrane region" description="Helical" evidence="8">
    <location>
        <begin position="182"/>
        <end position="200"/>
    </location>
</feature>
<evidence type="ECO:0000256" key="7">
    <source>
        <dbReference type="ARBA" id="ARBA00023136"/>
    </source>
</evidence>
<dbReference type="EMBL" id="KV454540">
    <property type="protein sequence ID" value="ODV67802.1"/>
    <property type="molecule type" value="Genomic_DNA"/>
</dbReference>
<evidence type="ECO:0000256" key="4">
    <source>
        <dbReference type="ARBA" id="ARBA00022692"/>
    </source>
</evidence>
<feature type="transmembrane region" description="Helical" evidence="8">
    <location>
        <begin position="389"/>
        <end position="408"/>
    </location>
</feature>
<keyword evidence="6" id="KW-0406">Ion transport</keyword>